<sequence>MIRKISTAFGLAFVIAATAAPGIADASHRQGREGRAAQAIWPSERPYYVNDPSVGCYPKLVTIDGRYGSRRVWVKNIHCLDREPDNLISDVMRNEGLY</sequence>
<name>A0ABV9Z447_9HYPH</name>
<comment type="caution">
    <text evidence="2">The sequence shown here is derived from an EMBL/GenBank/DDBJ whole genome shotgun (WGS) entry which is preliminary data.</text>
</comment>
<reference evidence="3" key="1">
    <citation type="journal article" date="2019" name="Int. J. Syst. Evol. Microbiol.">
        <title>The Global Catalogue of Microorganisms (GCM) 10K type strain sequencing project: providing services to taxonomists for standard genome sequencing and annotation.</title>
        <authorList>
            <consortium name="The Broad Institute Genomics Platform"/>
            <consortium name="The Broad Institute Genome Sequencing Center for Infectious Disease"/>
            <person name="Wu L."/>
            <person name="Ma J."/>
        </authorList>
    </citation>
    <scope>NUCLEOTIDE SEQUENCE [LARGE SCALE GENOMIC DNA]</scope>
    <source>
        <strain evidence="3">CGMCC 1.16444</strain>
    </source>
</reference>
<accession>A0ABV9Z447</accession>
<dbReference type="EMBL" id="JBHSJF010000006">
    <property type="protein sequence ID" value="MFC5068598.1"/>
    <property type="molecule type" value="Genomic_DNA"/>
</dbReference>
<feature type="signal peptide" evidence="1">
    <location>
        <begin position="1"/>
        <end position="19"/>
    </location>
</feature>
<protein>
    <submittedName>
        <fullName evidence="2">Uncharacterized protein</fullName>
    </submittedName>
</protein>
<proteinExistence type="predicted"/>
<evidence type="ECO:0000313" key="2">
    <source>
        <dbReference type="EMBL" id="MFC5068598.1"/>
    </source>
</evidence>
<evidence type="ECO:0000313" key="3">
    <source>
        <dbReference type="Proteomes" id="UP001595796"/>
    </source>
</evidence>
<keyword evidence="1" id="KW-0732">Signal</keyword>
<keyword evidence="3" id="KW-1185">Reference proteome</keyword>
<dbReference type="Proteomes" id="UP001595796">
    <property type="component" value="Unassembled WGS sequence"/>
</dbReference>
<dbReference type="RefSeq" id="WP_162799742.1">
    <property type="nucleotide sequence ID" value="NZ_JBHSJF010000006.1"/>
</dbReference>
<gene>
    <name evidence="2" type="ORF">ACFPFW_11310</name>
</gene>
<organism evidence="2 3">
    <name type="scientific">Flaviflagellibacter deserti</name>
    <dbReference type="NCBI Taxonomy" id="2267266"/>
    <lineage>
        <taxon>Bacteria</taxon>
        <taxon>Pseudomonadati</taxon>
        <taxon>Pseudomonadota</taxon>
        <taxon>Alphaproteobacteria</taxon>
        <taxon>Hyphomicrobiales</taxon>
        <taxon>Flaviflagellibacter</taxon>
    </lineage>
</organism>
<evidence type="ECO:0000256" key="1">
    <source>
        <dbReference type="SAM" id="SignalP"/>
    </source>
</evidence>
<feature type="chain" id="PRO_5045338164" evidence="1">
    <location>
        <begin position="20"/>
        <end position="98"/>
    </location>
</feature>